<organism evidence="2 3">
    <name type="scientific">Pyrenophora seminiperda CCB06</name>
    <dbReference type="NCBI Taxonomy" id="1302712"/>
    <lineage>
        <taxon>Eukaryota</taxon>
        <taxon>Fungi</taxon>
        <taxon>Dikarya</taxon>
        <taxon>Ascomycota</taxon>
        <taxon>Pezizomycotina</taxon>
        <taxon>Dothideomycetes</taxon>
        <taxon>Pleosporomycetidae</taxon>
        <taxon>Pleosporales</taxon>
        <taxon>Pleosporineae</taxon>
        <taxon>Pleosporaceae</taxon>
        <taxon>Pyrenophora</taxon>
    </lineage>
</organism>
<feature type="region of interest" description="Disordered" evidence="1">
    <location>
        <begin position="976"/>
        <end position="995"/>
    </location>
</feature>
<feature type="compositionally biased region" description="Polar residues" evidence="1">
    <location>
        <begin position="114"/>
        <end position="129"/>
    </location>
</feature>
<feature type="compositionally biased region" description="Acidic residues" evidence="1">
    <location>
        <begin position="1"/>
        <end position="11"/>
    </location>
</feature>
<feature type="region of interest" description="Disordered" evidence="1">
    <location>
        <begin position="153"/>
        <end position="175"/>
    </location>
</feature>
<evidence type="ECO:0000256" key="1">
    <source>
        <dbReference type="SAM" id="MobiDB-lite"/>
    </source>
</evidence>
<feature type="region of interest" description="Disordered" evidence="1">
    <location>
        <begin position="97"/>
        <end position="129"/>
    </location>
</feature>
<feature type="compositionally biased region" description="Basic residues" evidence="1">
    <location>
        <begin position="978"/>
        <end position="990"/>
    </location>
</feature>
<feature type="compositionally biased region" description="Acidic residues" evidence="1">
    <location>
        <begin position="1061"/>
        <end position="1098"/>
    </location>
</feature>
<keyword evidence="3" id="KW-1185">Reference proteome</keyword>
<name>A0A3M7MBI0_9PLEO</name>
<dbReference type="Proteomes" id="UP000265663">
    <property type="component" value="Unassembled WGS sequence"/>
</dbReference>
<accession>A0A3M7MBI0</accession>
<sequence>MAYGDEDEVDWSDGSLDPPPSPVAVEAAPGTPRHNQDVQITHNQDTEFQFYPIEVDWSDGFLDLPEAAPSTNHHNQDVQITHDQDTEFMSEFMSYPNEDEVDRSDGSLDLPEATPSTNRHNQDVQIAHNQDTKFMSNINIGRVDWGNEDEVDWSDGTLDPPSPITVEPGTDRPSQDMQIAHDQDTDFMSNIDEEYSVPGEPSLEPGKTFFFRLELHNSRCIVLSDSNSTFQGPSSMQGARNDSPINHHIPSKEDYSNFVLYQANQKAYDLAFLNTFLAHALHPDRIAQCSQQGTDTRLNIEKYLQTVSRHIDDTTKKIIQDAHSHTIHLLADDEKHDLPFLNVHTIGSEPFADYGPGNSFPIVDKMNTVWDHMGSNPSMVQYSTKDYKLAHNTSPLEENDQVTSPLFPKENFGEALLAGRSWSAVRVPTPRKRKGEHVSGAGVRKKQVGRVLPARRAMKVPTPKKPLSRFRKGKGMCGAAVREERVIEPRNWLAFPQHDIFPAVPASPQRASPPGMPPSPRQCSLPGVSPSPRHDSLPGVSPSPRPCSLPDMSPSPRLCSLPGETSPQRHDSLPAVTPPPARQDLQMELVKLHKQRVAQRSRGSPSGALRNAKEVLSAAMAMGFRLTSIEPQEQTHDQVEGAEAATMVTTILIPRKAKNSTHLPNGKGSDEVSKGPSGTVVGGARQPTKKKRRMEGTARAKQTPTANSASQMIAANSVNKSSTRPHLDSRHPGRSGTLEQHQEIPSNAYFTPISIDDKPAWRCGINHALGYYYNAGDCKSCRGCNTNIRDNPKTIMDFYLPWRTYAYQPSPDNRWKPSKPLKQARKQRTSCHNSIAKDAFWAAIDTGATRDEALHIAVNALLEWLKPKVVPKEPTPEPEPEPEPEPDLGPHPSGSKTMEHDQDIPDGFYWTQRNRDEEFAWRCDVNHALGRYYLASDRKSCPGCGSSRNGLGKRETMDFYLPPGVIVRQEAPTLSKWTPRRPNKSNKVSKTKTNQVSHNQMCAKAYFDLIADGHEEGEALELTLFNVDSELDRREEEKHAHFRKSHENTTRIPRKRPISDVEVDEEEVNEEEVNEEEVNEEEVNEEEEVEEEVDEDDGWLYHTPSAPSENDDTSSDDEETSGSDSE</sequence>
<reference evidence="2 3" key="1">
    <citation type="journal article" date="2014" name="PLoS ONE">
        <title>De novo Genome Assembly of the Fungal Plant Pathogen Pyrenophora semeniperda.</title>
        <authorList>
            <person name="Soliai M.M."/>
            <person name="Meyer S.E."/>
            <person name="Udall J.A."/>
            <person name="Elzinga D.E."/>
            <person name="Hermansen R.A."/>
            <person name="Bodily P.M."/>
            <person name="Hart A.A."/>
            <person name="Coleman C.E."/>
        </authorList>
    </citation>
    <scope>NUCLEOTIDE SEQUENCE [LARGE SCALE GENOMIC DNA]</scope>
    <source>
        <strain evidence="2 3">CCB06</strain>
        <tissue evidence="2">Mycelium</tissue>
    </source>
</reference>
<dbReference type="OrthoDB" id="3792198at2759"/>
<protein>
    <submittedName>
        <fullName evidence="2">Uncharacterized protein</fullName>
    </submittedName>
</protein>
<feature type="region of interest" description="Disordered" evidence="1">
    <location>
        <begin position="869"/>
        <end position="907"/>
    </location>
</feature>
<dbReference type="EMBL" id="KE747827">
    <property type="protein sequence ID" value="RMZ71739.1"/>
    <property type="molecule type" value="Genomic_DNA"/>
</dbReference>
<feature type="region of interest" description="Disordered" evidence="1">
    <location>
        <begin position="1"/>
        <end position="35"/>
    </location>
</feature>
<evidence type="ECO:0000313" key="2">
    <source>
        <dbReference type="EMBL" id="RMZ71739.1"/>
    </source>
</evidence>
<feature type="compositionally biased region" description="Basic and acidic residues" evidence="1">
    <location>
        <begin position="1037"/>
        <end position="1049"/>
    </location>
</feature>
<feature type="compositionally biased region" description="Acidic residues" evidence="1">
    <location>
        <begin position="1109"/>
        <end position="1126"/>
    </location>
</feature>
<evidence type="ECO:0000313" key="3">
    <source>
        <dbReference type="Proteomes" id="UP000265663"/>
    </source>
</evidence>
<dbReference type="AlphaFoldDB" id="A0A3M7MBI0"/>
<feature type="compositionally biased region" description="Acidic residues" evidence="1">
    <location>
        <begin position="876"/>
        <end position="886"/>
    </location>
</feature>
<proteinExistence type="predicted"/>
<gene>
    <name evidence="2" type="ORF">GMOD_00006883</name>
</gene>
<feature type="compositionally biased region" description="Polar residues" evidence="1">
    <location>
        <begin position="700"/>
        <end position="724"/>
    </location>
</feature>
<feature type="region of interest" description="Disordered" evidence="1">
    <location>
        <begin position="655"/>
        <end position="744"/>
    </location>
</feature>
<feature type="region of interest" description="Disordered" evidence="1">
    <location>
        <begin position="1037"/>
        <end position="1126"/>
    </location>
</feature>
<feature type="region of interest" description="Disordered" evidence="1">
    <location>
        <begin position="503"/>
        <end position="580"/>
    </location>
</feature>